<dbReference type="AlphaFoldDB" id="A0A239CIU5"/>
<feature type="signal peptide" evidence="1">
    <location>
        <begin position="1"/>
        <end position="23"/>
    </location>
</feature>
<dbReference type="STRING" id="1215104.GCA_000730585_05205"/>
<name>A0A239CIU5_9PSED</name>
<feature type="chain" id="PRO_5012172875" evidence="1">
    <location>
        <begin position="24"/>
        <end position="262"/>
    </location>
</feature>
<keyword evidence="1" id="KW-0732">Signal</keyword>
<dbReference type="SMART" id="SM00318">
    <property type="entry name" value="SNc"/>
    <property type="match status" value="1"/>
</dbReference>
<dbReference type="InterPro" id="IPR016071">
    <property type="entry name" value="Staphylococal_nuclease_OB-fold"/>
</dbReference>
<evidence type="ECO:0000256" key="1">
    <source>
        <dbReference type="SAM" id="SignalP"/>
    </source>
</evidence>
<feature type="domain" description="TNase-like" evidence="2">
    <location>
        <begin position="30"/>
        <end position="161"/>
    </location>
</feature>
<dbReference type="Gene3D" id="2.40.50.90">
    <property type="match status" value="1"/>
</dbReference>
<evidence type="ECO:0000313" key="4">
    <source>
        <dbReference type="Proteomes" id="UP000198407"/>
    </source>
</evidence>
<reference evidence="4" key="1">
    <citation type="submission" date="2017-06" db="EMBL/GenBank/DDBJ databases">
        <authorList>
            <person name="Varghese N."/>
            <person name="Submissions S."/>
        </authorList>
    </citation>
    <scope>NUCLEOTIDE SEQUENCE [LARGE SCALE GENOMIC DNA]</scope>
    <source>
        <strain evidence="4">DSM 22348</strain>
    </source>
</reference>
<dbReference type="EMBL" id="FZOL01000004">
    <property type="protein sequence ID" value="SNS19608.1"/>
    <property type="molecule type" value="Genomic_DNA"/>
</dbReference>
<dbReference type="Proteomes" id="UP000198407">
    <property type="component" value="Unassembled WGS sequence"/>
</dbReference>
<organism evidence="3 4">
    <name type="scientific">Pseudomonas japonica</name>
    <dbReference type="NCBI Taxonomy" id="256466"/>
    <lineage>
        <taxon>Bacteria</taxon>
        <taxon>Pseudomonadati</taxon>
        <taxon>Pseudomonadota</taxon>
        <taxon>Gammaproteobacteria</taxon>
        <taxon>Pseudomonadales</taxon>
        <taxon>Pseudomonadaceae</taxon>
        <taxon>Pseudomonas</taxon>
    </lineage>
</organism>
<accession>A0A239CIU5</accession>
<sequence>MLKKALLVSAFFVGAIWQATALAFCPAPVGGQMVSVRHVIDGDTLRLKDGRSVRLIGINAAEIGRNGRRSEPLADTARRRLAALVRESGGRVRLIRGVESRDKYGRTLAHLYNRSGDNLAARLLGEGLGYRVAVAPNVRLVACQRQAEQAARRAGRGLWRKPAVLATSDLRRSGFAVVRGQVRAIHRNRAGIRIEIDDALVLQVPAKLQGDWSASSISALKGRRVEVRGWVLDRSRNHGGSAGRKRWLLPLSDASMLEKIES</sequence>
<dbReference type="InterPro" id="IPR035437">
    <property type="entry name" value="SNase_OB-fold_sf"/>
</dbReference>
<evidence type="ECO:0000259" key="2">
    <source>
        <dbReference type="PROSITE" id="PS50830"/>
    </source>
</evidence>
<dbReference type="PROSITE" id="PS50830">
    <property type="entry name" value="TNASE_3"/>
    <property type="match status" value="1"/>
</dbReference>
<evidence type="ECO:0000313" key="3">
    <source>
        <dbReference type="EMBL" id="SNS19608.1"/>
    </source>
</evidence>
<gene>
    <name evidence="3" type="ORF">SAMN05444352_104213</name>
</gene>
<keyword evidence="4" id="KW-1185">Reference proteome</keyword>
<proteinExistence type="predicted"/>
<dbReference type="SUPFAM" id="SSF50199">
    <property type="entry name" value="Staphylococcal nuclease"/>
    <property type="match status" value="1"/>
</dbReference>
<dbReference type="Pfam" id="PF00565">
    <property type="entry name" value="SNase"/>
    <property type="match status" value="1"/>
</dbReference>
<protein>
    <submittedName>
        <fullName evidence="3">Nuclease homologue</fullName>
    </submittedName>
</protein>